<gene>
    <name evidence="3" type="ORF">BZG02_17630</name>
</gene>
<dbReference type="RefSeq" id="WP_101263081.1">
    <property type="nucleotide sequence ID" value="NZ_MVDD01000019.1"/>
</dbReference>
<accession>A0A2N3HSF3</accession>
<dbReference type="PANTHER" id="PTHR30203">
    <property type="entry name" value="OUTER MEMBRANE CATION EFFLUX PROTEIN"/>
    <property type="match status" value="1"/>
</dbReference>
<dbReference type="EMBL" id="MVDD01000019">
    <property type="protein sequence ID" value="PKQ60967.1"/>
    <property type="molecule type" value="Genomic_DNA"/>
</dbReference>
<sequence length="457" mass="50510">MKKIIIYFIGIVLLSSCSVYKTFETPEVTTENLYRDTNSIDAVMPEDSVNLGNLPWRELFTDSQLQALIEQGLEANVDLQTALLRIEQAEASLSSARLAYTPDLSFSSTGTLSDFDGSTSKSHESGLSSSWQIPLFGGLRNTKKGAETTFEQSQAYKQAVQTQLIASIADSYYYLLMLDKQLDITNKTILSWEDRIESMRALKEAGMTDEASITQSEASYYGLKTTYSDLQQSIREMENALSITLGQAPQAIKRGEWQTIKLPEQISIGVPLQMLANRPDIKQYEMALATAFYNTNVARSAFYPNVTISASTGWTNSNGGIISNPGELLSSAIGSLTAPIFSSGVNKANLKIAKSLQNEALLDFKQSLLNAGSEVSNALFQYSTAIQKQEDRSKQLEALERSVLYTRELFQLASSTYLEVLTAQEDLLDAQLSETNDWYDQVQSVINLYQALGGGRE</sequence>
<keyword evidence="2" id="KW-1134">Transmembrane beta strand</keyword>
<dbReference type="PROSITE" id="PS51257">
    <property type="entry name" value="PROKAR_LIPOPROTEIN"/>
    <property type="match status" value="1"/>
</dbReference>
<dbReference type="Gene3D" id="2.20.200.10">
    <property type="entry name" value="Outer membrane efflux proteins (OEP)"/>
    <property type="match status" value="1"/>
</dbReference>
<dbReference type="SUPFAM" id="SSF56954">
    <property type="entry name" value="Outer membrane efflux proteins (OEP)"/>
    <property type="match status" value="1"/>
</dbReference>
<comment type="similarity">
    <text evidence="1 2">Belongs to the outer membrane factor (OMF) (TC 1.B.17) family.</text>
</comment>
<evidence type="ECO:0000256" key="2">
    <source>
        <dbReference type="RuleBase" id="RU362097"/>
    </source>
</evidence>
<keyword evidence="2" id="KW-0472">Membrane</keyword>
<organism evidence="3 4">
    <name type="scientific">Labilibaculum filiforme</name>
    <dbReference type="NCBI Taxonomy" id="1940526"/>
    <lineage>
        <taxon>Bacteria</taxon>
        <taxon>Pseudomonadati</taxon>
        <taxon>Bacteroidota</taxon>
        <taxon>Bacteroidia</taxon>
        <taxon>Marinilabiliales</taxon>
        <taxon>Marinifilaceae</taxon>
        <taxon>Labilibaculum</taxon>
    </lineage>
</organism>
<keyword evidence="4" id="KW-1185">Reference proteome</keyword>
<dbReference type="GO" id="GO:0005886">
    <property type="term" value="C:plasma membrane"/>
    <property type="evidence" value="ECO:0007669"/>
    <property type="project" value="UniProtKB-SubCell"/>
</dbReference>
<dbReference type="AlphaFoldDB" id="A0A2N3HSF3"/>
<comment type="caution">
    <text evidence="3">The sequence shown here is derived from an EMBL/GenBank/DDBJ whole genome shotgun (WGS) entry which is preliminary data.</text>
</comment>
<evidence type="ECO:0000313" key="3">
    <source>
        <dbReference type="EMBL" id="PKQ60967.1"/>
    </source>
</evidence>
<name>A0A2N3HSF3_9BACT</name>
<keyword evidence="2" id="KW-0812">Transmembrane</keyword>
<dbReference type="InterPro" id="IPR003423">
    <property type="entry name" value="OMP_efflux"/>
</dbReference>
<dbReference type="OrthoDB" id="9770517at2"/>
<dbReference type="PANTHER" id="PTHR30203:SF33">
    <property type="entry name" value="BLR4455 PROTEIN"/>
    <property type="match status" value="1"/>
</dbReference>
<reference evidence="3 4" key="1">
    <citation type="journal article" date="2017" name="Front. Microbiol.">
        <title>Labilibaculum manganireducens gen. nov., sp. nov. and Labilibaculum filiforme sp. nov., Novel Bacteroidetes Isolated from Subsurface Sediments of the Baltic Sea.</title>
        <authorList>
            <person name="Vandieken V."/>
            <person name="Marshall I.P."/>
            <person name="Niemann H."/>
            <person name="Engelen B."/>
            <person name="Cypionka H."/>
        </authorList>
    </citation>
    <scope>NUCLEOTIDE SEQUENCE [LARGE SCALE GENOMIC DNA]</scope>
    <source>
        <strain evidence="3 4">59.16B</strain>
    </source>
</reference>
<comment type="subcellular location">
    <subcellularLocation>
        <location evidence="2">Cell membrane</location>
        <topology evidence="2">Lipid-anchor</topology>
    </subcellularLocation>
</comment>
<dbReference type="GO" id="GO:0015562">
    <property type="term" value="F:efflux transmembrane transporter activity"/>
    <property type="evidence" value="ECO:0007669"/>
    <property type="project" value="InterPro"/>
</dbReference>
<evidence type="ECO:0000313" key="4">
    <source>
        <dbReference type="Proteomes" id="UP000233535"/>
    </source>
</evidence>
<dbReference type="NCBIfam" id="TIGR01845">
    <property type="entry name" value="outer_NodT"/>
    <property type="match status" value="1"/>
</dbReference>
<proteinExistence type="inferred from homology"/>
<evidence type="ECO:0000256" key="1">
    <source>
        <dbReference type="ARBA" id="ARBA00007613"/>
    </source>
</evidence>
<dbReference type="Proteomes" id="UP000233535">
    <property type="component" value="Unassembled WGS sequence"/>
</dbReference>
<keyword evidence="2" id="KW-0449">Lipoprotein</keyword>
<protein>
    <submittedName>
        <fullName evidence="3">Multidrug transporter</fullName>
    </submittedName>
</protein>
<dbReference type="Gene3D" id="1.20.1600.10">
    <property type="entry name" value="Outer membrane efflux proteins (OEP)"/>
    <property type="match status" value="1"/>
</dbReference>
<dbReference type="Pfam" id="PF02321">
    <property type="entry name" value="OEP"/>
    <property type="match status" value="2"/>
</dbReference>
<dbReference type="InterPro" id="IPR010131">
    <property type="entry name" value="MdtP/NodT-like"/>
</dbReference>
<keyword evidence="2" id="KW-0564">Palmitate</keyword>